<protein>
    <submittedName>
        <fullName evidence="1">Uncharacterized protein</fullName>
    </submittedName>
</protein>
<name>A0A6C0HKX9_9ZZZZ</name>
<sequence length="328" mass="35469">MMIGAQLHNGVPYHPSTPKKVWRKIRKTIIVDSRDRQMNAGSHPGSYTVTLPTIYQNVVAATLKTVELPLSFYQFSAAMNNVTLNFTYSTTYGTAGAPLVATLPDGNYSAVSLVAALNAALNTALTAAGGPTGALTCAYSSTTGKITFTGLTTFTLYLTPSTPISARGGNSLTVNYTTWWGLGYFLGFTAGTQTATANPAPATNYSLVGQFSANPFPTNYILLDMDTMNKIDETSIDDLKAWKVNGAFAKIPTQGNSGDFVFLTDTAAYQLNRAVYSPPISKLSQLFIKFRLHDGRVIDFNGVEHSFTIELEMLDNNFDEFSSVEFSV</sequence>
<proteinExistence type="predicted"/>
<dbReference type="EMBL" id="MN739976">
    <property type="protein sequence ID" value="QHT81017.1"/>
    <property type="molecule type" value="Genomic_DNA"/>
</dbReference>
<evidence type="ECO:0000313" key="1">
    <source>
        <dbReference type="EMBL" id="QHT81017.1"/>
    </source>
</evidence>
<organism evidence="1">
    <name type="scientific">viral metagenome</name>
    <dbReference type="NCBI Taxonomy" id="1070528"/>
    <lineage>
        <taxon>unclassified sequences</taxon>
        <taxon>metagenomes</taxon>
        <taxon>organismal metagenomes</taxon>
    </lineage>
</organism>
<accession>A0A6C0HKX9</accession>
<dbReference type="AlphaFoldDB" id="A0A6C0HKX9"/>
<reference evidence="1" key="1">
    <citation type="journal article" date="2020" name="Nature">
        <title>Giant virus diversity and host interactions through global metagenomics.</title>
        <authorList>
            <person name="Schulz F."/>
            <person name="Roux S."/>
            <person name="Paez-Espino D."/>
            <person name="Jungbluth S."/>
            <person name="Walsh D.A."/>
            <person name="Denef V.J."/>
            <person name="McMahon K.D."/>
            <person name="Konstantinidis K.T."/>
            <person name="Eloe-Fadrosh E.A."/>
            <person name="Kyrpides N.C."/>
            <person name="Woyke T."/>
        </authorList>
    </citation>
    <scope>NUCLEOTIDE SEQUENCE</scope>
    <source>
        <strain evidence="1">GVMAG-M-3300023184-135</strain>
    </source>
</reference>